<dbReference type="SUPFAM" id="SSF55073">
    <property type="entry name" value="Nucleotide cyclase"/>
    <property type="match status" value="1"/>
</dbReference>
<keyword evidence="6" id="KW-0808">Transferase</keyword>
<dbReference type="Gene3D" id="3.30.70.270">
    <property type="match status" value="1"/>
</dbReference>
<dbReference type="EMBL" id="JANUGW010000036">
    <property type="protein sequence ID" value="MCS0585451.1"/>
    <property type="molecule type" value="Genomic_DNA"/>
</dbReference>
<feature type="coiled-coil region" evidence="3">
    <location>
        <begin position="302"/>
        <end position="329"/>
    </location>
</feature>
<dbReference type="PANTHER" id="PTHR45138">
    <property type="entry name" value="REGULATORY COMPONENTS OF SENSORY TRANSDUCTION SYSTEM"/>
    <property type="match status" value="1"/>
</dbReference>
<keyword evidence="4" id="KW-0812">Transmembrane</keyword>
<dbReference type="Gene3D" id="3.30.450.20">
    <property type="entry name" value="PAS domain"/>
    <property type="match status" value="2"/>
</dbReference>
<dbReference type="SMART" id="SM00267">
    <property type="entry name" value="GGDEF"/>
    <property type="match status" value="1"/>
</dbReference>
<keyword evidence="6" id="KW-0548">Nucleotidyltransferase</keyword>
<feature type="domain" description="GGDEF" evidence="5">
    <location>
        <begin position="357"/>
        <end position="491"/>
    </location>
</feature>
<evidence type="ECO:0000256" key="4">
    <source>
        <dbReference type="SAM" id="Phobius"/>
    </source>
</evidence>
<keyword evidence="4" id="KW-0472">Membrane</keyword>
<organism evidence="6 7">
    <name type="scientific">Massilia pinisoli</name>
    <dbReference type="NCBI Taxonomy" id="1772194"/>
    <lineage>
        <taxon>Bacteria</taxon>
        <taxon>Pseudomonadati</taxon>
        <taxon>Pseudomonadota</taxon>
        <taxon>Betaproteobacteria</taxon>
        <taxon>Burkholderiales</taxon>
        <taxon>Oxalobacteraceae</taxon>
        <taxon>Telluria group</taxon>
        <taxon>Massilia</taxon>
    </lineage>
</organism>
<dbReference type="CDD" id="cd18773">
    <property type="entry name" value="PDC1_HK_sensor"/>
    <property type="match status" value="1"/>
</dbReference>
<dbReference type="InterPro" id="IPR000160">
    <property type="entry name" value="GGDEF_dom"/>
</dbReference>
<evidence type="ECO:0000259" key="5">
    <source>
        <dbReference type="PROSITE" id="PS50887"/>
    </source>
</evidence>
<dbReference type="InterPro" id="IPR050469">
    <property type="entry name" value="Diguanylate_Cyclase"/>
</dbReference>
<accession>A0ABT2A033</accession>
<name>A0ABT2A033_9BURK</name>
<keyword evidence="4" id="KW-1133">Transmembrane helix</keyword>
<dbReference type="GO" id="GO:0052621">
    <property type="term" value="F:diguanylate cyclase activity"/>
    <property type="evidence" value="ECO:0007669"/>
    <property type="project" value="UniProtKB-EC"/>
</dbReference>
<evidence type="ECO:0000313" key="6">
    <source>
        <dbReference type="EMBL" id="MCS0585451.1"/>
    </source>
</evidence>
<dbReference type="InterPro" id="IPR043128">
    <property type="entry name" value="Rev_trsase/Diguanyl_cyclase"/>
</dbReference>
<evidence type="ECO:0000256" key="1">
    <source>
        <dbReference type="ARBA" id="ARBA00012528"/>
    </source>
</evidence>
<dbReference type="EC" id="2.7.7.65" evidence="1"/>
<sequence>MLSIPSLLRGRSPARAICWLLLADFVFCIGFAIWSRTLAYDSQIQESTAASRAMASAALHHAESTLDTAGWIVAGVVDRVEADGTAGTAGAALQRLLQARARESSVPLAGLYVIDDAGRLVAAAPEGAGPGAADAVRDAAAYHRVRPERDAHLEAPAGAQVVAVSRRIDGPDGRYAGVAVATIPVRYFQDQYRRMAPGPHGLVALTLANGTPVARFPAQAGRAGDGTHAAAIRLKTKETEAERLHTTLGSARFPLAVDAAVGKDDVLADWRRVTWQESVALAGEMIGVYLVCFWVIAQMRVRERLERTLRSTQEALEKQNAALARLADTDGLTGLSNRRHLDERMVREVARAAREGTPLSLIMIDVDFFKRYNDTYGHAAGDDCLRMVARVLAATVNRPADLAARFGGEEFAVLLPNTAQDGARSIAEAICAGVRGAGMAHAASDLGFVTISAGVATVVPAPGSDGRALVEAADAALYEAKEGGRNGVRAH</sequence>
<dbReference type="PROSITE" id="PS50887">
    <property type="entry name" value="GGDEF"/>
    <property type="match status" value="1"/>
</dbReference>
<dbReference type="PANTHER" id="PTHR45138:SF9">
    <property type="entry name" value="DIGUANYLATE CYCLASE DGCM-RELATED"/>
    <property type="match status" value="1"/>
</dbReference>
<dbReference type="Proteomes" id="UP001204151">
    <property type="component" value="Unassembled WGS sequence"/>
</dbReference>
<protein>
    <recommendedName>
        <fullName evidence="1">diguanylate cyclase</fullName>
        <ecNumber evidence="1">2.7.7.65</ecNumber>
    </recommendedName>
</protein>
<dbReference type="CDD" id="cd01949">
    <property type="entry name" value="GGDEF"/>
    <property type="match status" value="1"/>
</dbReference>
<dbReference type="Pfam" id="PF00990">
    <property type="entry name" value="GGDEF"/>
    <property type="match status" value="1"/>
</dbReference>
<proteinExistence type="predicted"/>
<dbReference type="CDD" id="cd12915">
    <property type="entry name" value="PDC2_DGC_like"/>
    <property type="match status" value="1"/>
</dbReference>
<gene>
    <name evidence="6" type="ORF">NX784_28115</name>
</gene>
<dbReference type="NCBIfam" id="TIGR00254">
    <property type="entry name" value="GGDEF"/>
    <property type="match status" value="1"/>
</dbReference>
<feature type="transmembrane region" description="Helical" evidence="4">
    <location>
        <begin position="16"/>
        <end position="34"/>
    </location>
</feature>
<dbReference type="InterPro" id="IPR029787">
    <property type="entry name" value="Nucleotide_cyclase"/>
</dbReference>
<evidence type="ECO:0000256" key="3">
    <source>
        <dbReference type="SAM" id="Coils"/>
    </source>
</evidence>
<dbReference type="RefSeq" id="WP_258819975.1">
    <property type="nucleotide sequence ID" value="NZ_JANUGW010000036.1"/>
</dbReference>
<keyword evidence="3" id="KW-0175">Coiled coil</keyword>
<evidence type="ECO:0000256" key="2">
    <source>
        <dbReference type="ARBA" id="ARBA00034247"/>
    </source>
</evidence>
<comment type="catalytic activity">
    <reaction evidence="2">
        <text>2 GTP = 3',3'-c-di-GMP + 2 diphosphate</text>
        <dbReference type="Rhea" id="RHEA:24898"/>
        <dbReference type="ChEBI" id="CHEBI:33019"/>
        <dbReference type="ChEBI" id="CHEBI:37565"/>
        <dbReference type="ChEBI" id="CHEBI:58805"/>
        <dbReference type="EC" id="2.7.7.65"/>
    </reaction>
</comment>
<reference evidence="6 7" key="1">
    <citation type="submission" date="2022-08" db="EMBL/GenBank/DDBJ databases">
        <title>Reclassification of Massilia species as members of the genera Telluria, Duganella, Pseudoduganella, Mokoshia gen. nov. and Zemynaea gen. nov. using orthogonal and non-orthogonal genome-based approaches.</title>
        <authorList>
            <person name="Bowman J.P."/>
        </authorList>
    </citation>
    <scope>NUCLEOTIDE SEQUENCE [LARGE SCALE GENOMIC DNA]</scope>
    <source>
        <strain evidence="6 7">JCM 31316</strain>
    </source>
</reference>
<keyword evidence="7" id="KW-1185">Reference proteome</keyword>
<comment type="caution">
    <text evidence="6">The sequence shown here is derived from an EMBL/GenBank/DDBJ whole genome shotgun (WGS) entry which is preliminary data.</text>
</comment>
<evidence type="ECO:0000313" key="7">
    <source>
        <dbReference type="Proteomes" id="UP001204151"/>
    </source>
</evidence>